<gene>
    <name evidence="1" type="ORF">RV045_03555</name>
</gene>
<name>A0ACC6NZV2_9BURK</name>
<keyword evidence="2" id="KW-1185">Reference proteome</keyword>
<organism evidence="1 2">
    <name type="scientific">Amphibiibacter pelophylacis</name>
    <dbReference type="NCBI Taxonomy" id="1799477"/>
    <lineage>
        <taxon>Bacteria</taxon>
        <taxon>Pseudomonadati</taxon>
        <taxon>Pseudomonadota</taxon>
        <taxon>Betaproteobacteria</taxon>
        <taxon>Burkholderiales</taxon>
        <taxon>Sphaerotilaceae</taxon>
        <taxon>Amphibiibacter</taxon>
    </lineage>
</organism>
<dbReference type="EMBL" id="JAWDIE010000004">
    <property type="protein sequence ID" value="MEJ7137506.1"/>
    <property type="molecule type" value="Genomic_DNA"/>
</dbReference>
<comment type="caution">
    <text evidence="1">The sequence shown here is derived from an EMBL/GenBank/DDBJ whole genome shotgun (WGS) entry which is preliminary data.</text>
</comment>
<sequence length="55" mass="6137">MTVSSKKGKESTKAGRAMGRSPESVCVFLSYIAAAICPSWKTLVDLFFYKKQLFE</sequence>
<reference evidence="1" key="1">
    <citation type="submission" date="2023-10" db="EMBL/GenBank/DDBJ databases">
        <title>Amphibacter perezi, gen. nov., sp. nov. a novel taxa of the family Comamonadaceae, class Betaproteobacteria isolated from the skin microbiota of Pelophylax perezi from different populations.</title>
        <authorList>
            <person name="Costa S."/>
            <person name="Proenca D.N."/>
            <person name="Lopes I."/>
            <person name="Morais P.V."/>
        </authorList>
    </citation>
    <scope>NUCLEOTIDE SEQUENCE</scope>
    <source>
        <strain evidence="1">SL12-8</strain>
    </source>
</reference>
<protein>
    <submittedName>
        <fullName evidence="1">Uncharacterized protein</fullName>
    </submittedName>
</protein>
<proteinExistence type="predicted"/>
<accession>A0ACC6NZV2</accession>
<dbReference type="Proteomes" id="UP001364695">
    <property type="component" value="Unassembled WGS sequence"/>
</dbReference>
<evidence type="ECO:0000313" key="2">
    <source>
        <dbReference type="Proteomes" id="UP001364695"/>
    </source>
</evidence>
<evidence type="ECO:0000313" key="1">
    <source>
        <dbReference type="EMBL" id="MEJ7137506.1"/>
    </source>
</evidence>